<dbReference type="KEGG" id="pnp:IJ22_32980"/>
<name>A0A0U2IMY6_9BACL</name>
<sequence>MLYTCLFAFAFQYDVLSVYTGGLPLHNFLSACTISGRKKIGHVEILLITVNKLIIENMEVVFLWNRYVR</sequence>
<gene>
    <name evidence="1" type="ORF">IJ22_32980</name>
</gene>
<dbReference type="PATRIC" id="fig|162209.4.peg.3528"/>
<dbReference type="STRING" id="162209.IJ22_32980"/>
<evidence type="ECO:0000313" key="1">
    <source>
        <dbReference type="EMBL" id="ALS23659.1"/>
    </source>
</evidence>
<protein>
    <submittedName>
        <fullName evidence="1">Uncharacterized protein</fullName>
    </submittedName>
</protein>
<organism evidence="1 2">
    <name type="scientific">Paenibacillus naphthalenovorans</name>
    <dbReference type="NCBI Taxonomy" id="162209"/>
    <lineage>
        <taxon>Bacteria</taxon>
        <taxon>Bacillati</taxon>
        <taxon>Bacillota</taxon>
        <taxon>Bacilli</taxon>
        <taxon>Bacillales</taxon>
        <taxon>Paenibacillaceae</taxon>
        <taxon>Paenibacillus</taxon>
    </lineage>
</organism>
<evidence type="ECO:0000313" key="2">
    <source>
        <dbReference type="Proteomes" id="UP000061660"/>
    </source>
</evidence>
<dbReference type="Proteomes" id="UP000061660">
    <property type="component" value="Chromosome"/>
</dbReference>
<reference evidence="2" key="1">
    <citation type="submission" date="2015-12" db="EMBL/GenBank/DDBJ databases">
        <title>Complete genome sequences of two moderately thermophilic Paenibacillus species.</title>
        <authorList>
            <person name="Butler R.III."/>
            <person name="Wang J."/>
            <person name="Stark B.C."/>
            <person name="Pombert J.-F."/>
        </authorList>
    </citation>
    <scope>NUCLEOTIDE SEQUENCE [LARGE SCALE GENOMIC DNA]</scope>
    <source>
        <strain evidence="2">32O-Y</strain>
    </source>
</reference>
<reference evidence="1 2" key="2">
    <citation type="journal article" date="2016" name="Genome Announc.">
        <title>Complete Genome Sequences of Two Interactive Moderate Thermophiles, Paenibacillus napthalenovorans 32O-Y and Paenibacillus sp. 32O-W.</title>
        <authorList>
            <person name="Butler R.R.III."/>
            <person name="Wang J."/>
            <person name="Stark B.C."/>
            <person name="Pombert J.F."/>
        </authorList>
    </citation>
    <scope>NUCLEOTIDE SEQUENCE [LARGE SCALE GENOMIC DNA]</scope>
    <source>
        <strain evidence="1 2">32O-Y</strain>
    </source>
</reference>
<keyword evidence="2" id="KW-1185">Reference proteome</keyword>
<dbReference type="AlphaFoldDB" id="A0A0U2IMY6"/>
<proteinExistence type="predicted"/>
<accession>A0A0U2IMY6</accession>
<dbReference type="EMBL" id="CP013652">
    <property type="protein sequence ID" value="ALS23659.1"/>
    <property type="molecule type" value="Genomic_DNA"/>
</dbReference>